<comment type="function">
    <text evidence="2">An aminoacyl-tRNA editing enzyme that deacylates mischarged D-aminoacyl-tRNAs. Also deacylates mischarged glycyl-tRNA(Ala), protecting cells against glycine mischarging by AlaRS. Acts via tRNA-based rather than protein-based catalysis; rejects L-amino acids rather than detecting D-amino acids in the active site. By recycling D-aminoacyl-tRNA to D-amino acids and free tRNA molecules, this enzyme counteracts the toxicity associated with the formation of D-aminoacyl-tRNA entities in vivo and helps enforce protein L-homochirality.</text>
</comment>
<dbReference type="InterPro" id="IPR003732">
    <property type="entry name" value="Daa-tRNA_deacyls_DTD"/>
</dbReference>
<evidence type="ECO:0000313" key="3">
    <source>
        <dbReference type="EMBL" id="QHI73683.1"/>
    </source>
</evidence>
<dbReference type="InterPro" id="IPR023509">
    <property type="entry name" value="DTD-like_sf"/>
</dbReference>
<dbReference type="EMBL" id="CP047591">
    <property type="protein sequence ID" value="QHI73683.1"/>
    <property type="molecule type" value="Genomic_DNA"/>
</dbReference>
<feature type="short sequence motif" description="Gly-cisPro motif, important for rejection of L-amino acids" evidence="2">
    <location>
        <begin position="137"/>
        <end position="138"/>
    </location>
</feature>
<dbReference type="GO" id="GO:0005737">
    <property type="term" value="C:cytoplasm"/>
    <property type="evidence" value="ECO:0007669"/>
    <property type="project" value="UniProtKB-SubCell"/>
</dbReference>
<keyword evidence="4" id="KW-1185">Reference proteome</keyword>
<reference evidence="3 4" key="1">
    <citation type="submission" date="2020-01" db="EMBL/GenBank/DDBJ databases">
        <title>Genomic analysis of Aminipila sp. CBA3637.</title>
        <authorList>
            <person name="Kim Y.B."/>
            <person name="Roh S.W."/>
        </authorList>
    </citation>
    <scope>NUCLEOTIDE SEQUENCE [LARGE SCALE GENOMIC DNA]</scope>
    <source>
        <strain evidence="3 4">CBA3637</strain>
    </source>
</reference>
<dbReference type="GO" id="GO:0000049">
    <property type="term" value="F:tRNA binding"/>
    <property type="evidence" value="ECO:0007669"/>
    <property type="project" value="UniProtKB-UniRule"/>
</dbReference>
<comment type="subcellular location">
    <subcellularLocation>
        <location evidence="2">Cytoplasm</location>
    </subcellularLocation>
</comment>
<dbReference type="EC" id="3.1.1.96" evidence="2"/>
<accession>A0A6P1MKK4</accession>
<organism evidence="3 4">
    <name type="scientific">Aminipila terrae</name>
    <dbReference type="NCBI Taxonomy" id="2697030"/>
    <lineage>
        <taxon>Bacteria</taxon>
        <taxon>Bacillati</taxon>
        <taxon>Bacillota</taxon>
        <taxon>Clostridia</taxon>
        <taxon>Peptostreptococcales</taxon>
        <taxon>Anaerovoracaceae</taxon>
        <taxon>Aminipila</taxon>
    </lineage>
</organism>
<dbReference type="Gene3D" id="3.50.80.10">
    <property type="entry name" value="D-tyrosyl-tRNA(Tyr) deacylase"/>
    <property type="match status" value="1"/>
</dbReference>
<dbReference type="Proteomes" id="UP000463883">
    <property type="component" value="Chromosome"/>
</dbReference>
<dbReference type="GO" id="GO:0051500">
    <property type="term" value="F:D-tyrosyl-tRNA(Tyr) deacylase activity"/>
    <property type="evidence" value="ECO:0007669"/>
    <property type="project" value="TreeGrafter"/>
</dbReference>
<comment type="catalytic activity">
    <reaction evidence="2">
        <text>glycyl-tRNA(Ala) + H2O = tRNA(Ala) + glycine + H(+)</text>
        <dbReference type="Rhea" id="RHEA:53744"/>
        <dbReference type="Rhea" id="RHEA-COMP:9657"/>
        <dbReference type="Rhea" id="RHEA-COMP:13640"/>
        <dbReference type="ChEBI" id="CHEBI:15377"/>
        <dbReference type="ChEBI" id="CHEBI:15378"/>
        <dbReference type="ChEBI" id="CHEBI:57305"/>
        <dbReference type="ChEBI" id="CHEBI:78442"/>
        <dbReference type="ChEBI" id="CHEBI:78522"/>
    </reaction>
</comment>
<dbReference type="PANTHER" id="PTHR10472:SF5">
    <property type="entry name" value="D-AMINOACYL-TRNA DEACYLASE 1"/>
    <property type="match status" value="1"/>
</dbReference>
<name>A0A6P1MKK4_9FIRM</name>
<gene>
    <name evidence="2" type="primary">dtd</name>
    <name evidence="3" type="ORF">Ami3637_16030</name>
</gene>
<evidence type="ECO:0000256" key="2">
    <source>
        <dbReference type="HAMAP-Rule" id="MF_00518"/>
    </source>
</evidence>
<protein>
    <recommendedName>
        <fullName evidence="2">D-aminoacyl-tRNA deacylase</fullName>
        <shortName evidence="2">DTD</shortName>
        <ecNumber evidence="2">3.1.1.96</ecNumber>
    </recommendedName>
    <alternativeName>
        <fullName evidence="2">Gly-tRNA(Ala) deacylase</fullName>
        <ecNumber evidence="2">3.1.1.-</ecNumber>
    </alternativeName>
</protein>
<sequence length="149" mass="16349">MRAVVQRVTDADVTVNGTVTGAIKKGFVVLLGVEDTDDIKDVTYIVDKVSGLRVFEDEDEKMNLSLVDVGGEVLAVSQFTLFGDARKGKRPSFIKAARPELAKELYDEFVRQIKAKGIITGEGVFQADMLVRINNDGPVTILLDSKKLF</sequence>
<dbReference type="AlphaFoldDB" id="A0A6P1MKK4"/>
<keyword evidence="2" id="KW-0820">tRNA-binding</keyword>
<proteinExistence type="inferred from homology"/>
<dbReference type="GO" id="GO:0106026">
    <property type="term" value="F:Gly-tRNA(Ala) deacylase activity"/>
    <property type="evidence" value="ECO:0007669"/>
    <property type="project" value="UniProtKB-UniRule"/>
</dbReference>
<dbReference type="NCBIfam" id="TIGR00256">
    <property type="entry name" value="D-aminoacyl-tRNA deacylase"/>
    <property type="match status" value="1"/>
</dbReference>
<comment type="subunit">
    <text evidence="2">Homodimer.</text>
</comment>
<dbReference type="EC" id="3.1.1.-" evidence="2"/>
<evidence type="ECO:0000313" key="4">
    <source>
        <dbReference type="Proteomes" id="UP000463883"/>
    </source>
</evidence>
<evidence type="ECO:0000256" key="1">
    <source>
        <dbReference type="ARBA" id="ARBA00009673"/>
    </source>
</evidence>
<dbReference type="Pfam" id="PF02580">
    <property type="entry name" value="Tyr_Deacylase"/>
    <property type="match status" value="1"/>
</dbReference>
<dbReference type="RefSeq" id="WP_162363448.1">
    <property type="nucleotide sequence ID" value="NZ_CP047591.1"/>
</dbReference>
<keyword evidence="2" id="KW-0963">Cytoplasm</keyword>
<dbReference type="PANTHER" id="PTHR10472">
    <property type="entry name" value="D-TYROSYL-TRNA TYR DEACYLASE"/>
    <property type="match status" value="1"/>
</dbReference>
<comment type="catalytic activity">
    <reaction evidence="2">
        <text>a D-aminoacyl-tRNA + H2O = a tRNA + a D-alpha-amino acid + H(+)</text>
        <dbReference type="Rhea" id="RHEA:13953"/>
        <dbReference type="Rhea" id="RHEA-COMP:10123"/>
        <dbReference type="Rhea" id="RHEA-COMP:10124"/>
        <dbReference type="ChEBI" id="CHEBI:15377"/>
        <dbReference type="ChEBI" id="CHEBI:15378"/>
        <dbReference type="ChEBI" id="CHEBI:59871"/>
        <dbReference type="ChEBI" id="CHEBI:78442"/>
        <dbReference type="ChEBI" id="CHEBI:79333"/>
        <dbReference type="EC" id="3.1.1.96"/>
    </reaction>
</comment>
<comment type="similarity">
    <text evidence="1 2">Belongs to the DTD family.</text>
</comment>
<dbReference type="FunFam" id="3.50.80.10:FF:000001">
    <property type="entry name" value="D-aminoacyl-tRNA deacylase"/>
    <property type="match status" value="1"/>
</dbReference>
<keyword evidence="2" id="KW-0694">RNA-binding</keyword>
<dbReference type="GO" id="GO:0019478">
    <property type="term" value="P:D-amino acid catabolic process"/>
    <property type="evidence" value="ECO:0007669"/>
    <property type="project" value="UniProtKB-UniRule"/>
</dbReference>
<dbReference type="GO" id="GO:0043908">
    <property type="term" value="F:Ser(Gly)-tRNA(Ala) hydrolase activity"/>
    <property type="evidence" value="ECO:0007669"/>
    <property type="project" value="UniProtKB-UniRule"/>
</dbReference>
<keyword evidence="2 3" id="KW-0378">Hydrolase</keyword>
<dbReference type="HAMAP" id="MF_00518">
    <property type="entry name" value="Deacylase_Dtd"/>
    <property type="match status" value="1"/>
</dbReference>
<comment type="domain">
    <text evidence="2">A Gly-cisPro motif from one monomer fits into the active site of the other monomer to allow specific chiral rejection of L-amino acids.</text>
</comment>
<dbReference type="SUPFAM" id="SSF69500">
    <property type="entry name" value="DTD-like"/>
    <property type="match status" value="1"/>
</dbReference>
<dbReference type="KEGG" id="amic:Ami3637_16030"/>